<name>A0ACB7ILJ8_PLECO</name>
<protein>
    <submittedName>
        <fullName evidence="1">Uncharacterized protein</fullName>
    </submittedName>
</protein>
<organism evidence="1 2">
    <name type="scientific">Pleurotus cornucopiae</name>
    <name type="common">Cornucopia mushroom</name>
    <dbReference type="NCBI Taxonomy" id="5321"/>
    <lineage>
        <taxon>Eukaryota</taxon>
        <taxon>Fungi</taxon>
        <taxon>Dikarya</taxon>
        <taxon>Basidiomycota</taxon>
        <taxon>Agaricomycotina</taxon>
        <taxon>Agaricomycetes</taxon>
        <taxon>Agaricomycetidae</taxon>
        <taxon>Agaricales</taxon>
        <taxon>Pleurotineae</taxon>
        <taxon>Pleurotaceae</taxon>
        <taxon>Pleurotus</taxon>
    </lineage>
</organism>
<sequence>MAAESSKRSDLIDVSYQQLHTILCGRNEGTSPDQINDFLTPRISQLKSISEPFGKPSDASRKKIESGSVELPDKVVVRVEDADKDFVFAISSKFQIDEIQALILFRSFLFNEGLGDATMTEELLEAITPFYFEQRLHILRVLIPLLRGDENEILQKIISDPRQFVSSLIAEYVRKTKEGTSSDDPRTASKWAKQNLKEQLILLEVLFATMWGYVACSGPLVVEIYEAAYSTNLGAVQQNSTLLLDEEGLQLQQDCAALWMLITVEVLELETLSEPEAVQISNEPANKDLYIADPDSLKRIHELVISNAHSQYACAYLGWAFVLSRLRAAASGLKEMPPNFHSFFESLDGQLGRSYSKDREPIDQLMVQTCLDPGVGLFSLIHSLLTCSPLFVTAISYKTGSTVTDPNGLAFRSVLKGLLMALVELVPVELIPDFDGLVQVWIALFGRSESESISGICMQFWQADWPRGIARRAIFDVARSRFPIQLKPLIRLLRSMTGSGFLDTDELSTADHSNEGMGLTTDRDTCDRHVFYYMDKLPTFSQVIPLSACTGAHAQYERQQERYSSSSTGGLTYLNLHPIHLPGGSILPARTPGRLLSGDNGDFIVVSWQHEHSGWKLVLEVLTDYVNRRRKYTGFGGGYHDVSYAKKSSNQVTTLLLEDVGVEIPPEGDDELITDCFDLIRSLIQDNPVQAEQLVQAMESENGVVSADLDETAPPNVVQLTTMILEEALSRTHSAARDASHARLITSAMSVLSALLVLPAHSKRVWLYIRSTTAMFGSERNHGFASVALAAERVTGHYTMTLALLHLVQQLFSEAATSIVPDNPRLMQVKEEVLLRAVRFVHTEVWVEHLGWKYAQLGDRFEIGRRISSLYSNILANAPPSLEKRPFPTLSQAIADVLLLKATTAAINPLVSAVCSGGQIVSKLYDTRRISEARRLIFLLSSHLHLMSQILLCKQKSSMATSSCLLEQALCSRISGIAIPMEGSRFKLDPIDVLASYVRHRDLGEEVPREAMWVLYHLCTTLSVSQPSPPTIIGHLSNPEATVASLVRIIQHPYDDLNLRNAVWSFIALAVDKEPALASLFATGRFRTPPEFKGKGKVKLVQDSAENSKTTSALEVARDVLVNWKAMWEMNPQLLSSVVRFLYAVWQHGLEHKVIIEDIRENKAFWEQVVALACEESTPAPDYQVECFISVEGTNRSNLDDAVACHAYRTMAKAYAIHILTLDLNIHFQSHPRDAVPSKPTSYTQLEGHLKQEDQMTDLLSEAASNSYEPSLHDHLTELLDSQFPGTSIELLERPEPIQARTFGDDFTFSLSLLQTRLHAFAPLPTNEDYMENMDLAQRQLCSINLNLSLSHSQSFLAEAWHSLLRRASPYLRGDDFIRPTMLNIAANVSYSISQEQRSGDMMAIIHGTRLSLLLSMLELVWFSSSEKPNEVKAFIDVIRNVHGISLNEAQSPSRSFMGSLTVPFHQSLLQLVYFCARQARSILPRPKATTAEQRLDISVMIESTLTMVVDALSIVFDSASSRNDIELDRDMELLVAVFEQCTRQDINASSTSWLARFQERDVLQASLNLFTRIDLVGLADLPMLLSRKNPLYTPHILTFHMALASIPSAAQRLASGGILAAYSNNPIGAAASSGLIDTTIPEVPGERSPAHRIYCTMLSIVAGILTALGRQSHYFDAEASGLLQLYDGQISRTLSWTIGDSLSFALLEEMEQTVHVFSTLASNAPSPSNIHPAVEKVLRTFTERALLLLQQLNYAVTHPNHLASLIEPTTSEERIQLDKESAISDPLKRPLIAQLIHRFFRLSSNLLSTLISISRADTVLLQDQEDWPVQEAWLVPHSKIVLGEPASLGTLLELGNSTLDILRELTGRPAGESLTQKPSGSDSLNVRQGVETARYNLEGILTYAITQLAMWLCKPEFDGGAGDTDGEEQMMDERRPPRPSASLAGRLRRGMTGEMAADLQSLLTKTQPMIAKSDTVLGKGRVDMTGILSNFLRERIVAPLKLENSPVTVFATLTPTLPSGTLQQVYSVDIYSRRPRFEGPYNVSRRRAKANKTVWDHGFEFLDILFLLLDLRVLKEPHDPLSIPNLPATMRNDHTKK</sequence>
<dbReference type="EMBL" id="WQMT02000009">
    <property type="protein sequence ID" value="KAG9218614.1"/>
    <property type="molecule type" value="Genomic_DNA"/>
</dbReference>
<comment type="caution">
    <text evidence="1">The sequence shown here is derived from an EMBL/GenBank/DDBJ whole genome shotgun (WGS) entry which is preliminary data.</text>
</comment>
<gene>
    <name evidence="1" type="ORF">CCMSSC00406_0001272</name>
</gene>
<reference evidence="1 2" key="1">
    <citation type="journal article" date="2021" name="Appl. Environ. Microbiol.">
        <title>Genetic linkage and physical mapping for an oyster mushroom Pleurotus cornucopiae and QTL analysis for the trait cap color.</title>
        <authorList>
            <person name="Zhang Y."/>
            <person name="Gao W."/>
            <person name="Sonnenberg A."/>
            <person name="Chen Q."/>
            <person name="Zhang J."/>
            <person name="Huang C."/>
        </authorList>
    </citation>
    <scope>NUCLEOTIDE SEQUENCE [LARGE SCALE GENOMIC DNA]</scope>
    <source>
        <strain evidence="1">CCMSSC00406</strain>
    </source>
</reference>
<evidence type="ECO:0000313" key="1">
    <source>
        <dbReference type="EMBL" id="KAG9218614.1"/>
    </source>
</evidence>
<dbReference type="Proteomes" id="UP000824881">
    <property type="component" value="Unassembled WGS sequence"/>
</dbReference>
<keyword evidence="2" id="KW-1185">Reference proteome</keyword>
<accession>A0ACB7ILJ8</accession>
<proteinExistence type="predicted"/>
<evidence type="ECO:0000313" key="2">
    <source>
        <dbReference type="Proteomes" id="UP000824881"/>
    </source>
</evidence>